<dbReference type="Proteomes" id="UP000789920">
    <property type="component" value="Unassembled WGS sequence"/>
</dbReference>
<dbReference type="EMBL" id="CAJVQC010010969">
    <property type="protein sequence ID" value="CAG8622492.1"/>
    <property type="molecule type" value="Genomic_DNA"/>
</dbReference>
<sequence>MTKKRILQRNNAEWVGILSQRNILIDLSDDIMQLDMSGKATQKADSKRISIKLIDQLFSDNNKEENWKDIYDDKSSKYSENDNLTNQFINFDASKNEPNNNGPDEPKNN</sequence>
<evidence type="ECO:0000313" key="1">
    <source>
        <dbReference type="EMBL" id="CAG8622492.1"/>
    </source>
</evidence>
<organism evidence="1 2">
    <name type="scientific">Racocetra persica</name>
    <dbReference type="NCBI Taxonomy" id="160502"/>
    <lineage>
        <taxon>Eukaryota</taxon>
        <taxon>Fungi</taxon>
        <taxon>Fungi incertae sedis</taxon>
        <taxon>Mucoromycota</taxon>
        <taxon>Glomeromycotina</taxon>
        <taxon>Glomeromycetes</taxon>
        <taxon>Diversisporales</taxon>
        <taxon>Gigasporaceae</taxon>
        <taxon>Racocetra</taxon>
    </lineage>
</organism>
<reference evidence="1" key="1">
    <citation type="submission" date="2021-06" db="EMBL/GenBank/DDBJ databases">
        <authorList>
            <person name="Kallberg Y."/>
            <person name="Tangrot J."/>
            <person name="Rosling A."/>
        </authorList>
    </citation>
    <scope>NUCLEOTIDE SEQUENCE</scope>
    <source>
        <strain evidence="1">MA461A</strain>
    </source>
</reference>
<protein>
    <submittedName>
        <fullName evidence="1">15642_t:CDS:1</fullName>
    </submittedName>
</protein>
<evidence type="ECO:0000313" key="2">
    <source>
        <dbReference type="Proteomes" id="UP000789920"/>
    </source>
</evidence>
<name>A0ACA9MZT5_9GLOM</name>
<accession>A0ACA9MZT5</accession>
<keyword evidence="2" id="KW-1185">Reference proteome</keyword>
<comment type="caution">
    <text evidence="1">The sequence shown here is derived from an EMBL/GenBank/DDBJ whole genome shotgun (WGS) entry which is preliminary data.</text>
</comment>
<proteinExistence type="predicted"/>
<gene>
    <name evidence="1" type="ORF">RPERSI_LOCUS6771</name>
</gene>